<evidence type="ECO:0000313" key="3">
    <source>
        <dbReference type="Proteomes" id="UP001168877"/>
    </source>
</evidence>
<reference evidence="2" key="1">
    <citation type="journal article" date="2022" name="Plant J.">
        <title>Strategies of tolerance reflected in two North American maple genomes.</title>
        <authorList>
            <person name="McEvoy S.L."/>
            <person name="Sezen U.U."/>
            <person name="Trouern-Trend A."/>
            <person name="McMahon S.M."/>
            <person name="Schaberg P.G."/>
            <person name="Yang J."/>
            <person name="Wegrzyn J.L."/>
            <person name="Swenson N.G."/>
        </authorList>
    </citation>
    <scope>NUCLEOTIDE SEQUENCE</scope>
    <source>
        <strain evidence="2">NS2018</strain>
    </source>
</reference>
<dbReference type="AlphaFoldDB" id="A0AA39TM55"/>
<evidence type="ECO:0000259" key="1">
    <source>
        <dbReference type="Pfam" id="PF13456"/>
    </source>
</evidence>
<proteinExistence type="predicted"/>
<name>A0AA39TM55_ACESA</name>
<dbReference type="Pfam" id="PF13456">
    <property type="entry name" value="RVT_3"/>
    <property type="match status" value="1"/>
</dbReference>
<dbReference type="Proteomes" id="UP001168877">
    <property type="component" value="Unassembled WGS sequence"/>
</dbReference>
<evidence type="ECO:0000313" key="2">
    <source>
        <dbReference type="EMBL" id="KAK0607982.1"/>
    </source>
</evidence>
<sequence length="101" mass="11409">MPAEIESDAAMVVGWINNSRKIDSEVGLVIEEIRLMVQGMIGCTVNYASRKANFVAHNIAKLALSNNKDKCGWRSILIVLDKVYWSNFLAMCKSFFNKMFC</sequence>
<accession>A0AA39TM55</accession>
<dbReference type="GO" id="GO:0004523">
    <property type="term" value="F:RNA-DNA hybrid ribonuclease activity"/>
    <property type="evidence" value="ECO:0007669"/>
    <property type="project" value="InterPro"/>
</dbReference>
<gene>
    <name evidence="2" type="ORF">LWI29_023530</name>
</gene>
<reference evidence="2" key="2">
    <citation type="submission" date="2023-06" db="EMBL/GenBank/DDBJ databases">
        <authorList>
            <person name="Swenson N.G."/>
            <person name="Wegrzyn J.L."/>
            <person name="Mcevoy S.L."/>
        </authorList>
    </citation>
    <scope>NUCLEOTIDE SEQUENCE</scope>
    <source>
        <strain evidence="2">NS2018</strain>
        <tissue evidence="2">Leaf</tissue>
    </source>
</reference>
<dbReference type="EMBL" id="JAUESC010000001">
    <property type="protein sequence ID" value="KAK0607982.1"/>
    <property type="molecule type" value="Genomic_DNA"/>
</dbReference>
<dbReference type="GO" id="GO:0003676">
    <property type="term" value="F:nucleic acid binding"/>
    <property type="evidence" value="ECO:0007669"/>
    <property type="project" value="InterPro"/>
</dbReference>
<keyword evidence="3" id="KW-1185">Reference proteome</keyword>
<protein>
    <recommendedName>
        <fullName evidence="1">RNase H type-1 domain-containing protein</fullName>
    </recommendedName>
</protein>
<organism evidence="2 3">
    <name type="scientific">Acer saccharum</name>
    <name type="common">Sugar maple</name>
    <dbReference type="NCBI Taxonomy" id="4024"/>
    <lineage>
        <taxon>Eukaryota</taxon>
        <taxon>Viridiplantae</taxon>
        <taxon>Streptophyta</taxon>
        <taxon>Embryophyta</taxon>
        <taxon>Tracheophyta</taxon>
        <taxon>Spermatophyta</taxon>
        <taxon>Magnoliopsida</taxon>
        <taxon>eudicotyledons</taxon>
        <taxon>Gunneridae</taxon>
        <taxon>Pentapetalae</taxon>
        <taxon>rosids</taxon>
        <taxon>malvids</taxon>
        <taxon>Sapindales</taxon>
        <taxon>Sapindaceae</taxon>
        <taxon>Hippocastanoideae</taxon>
        <taxon>Acereae</taxon>
        <taxon>Acer</taxon>
    </lineage>
</organism>
<dbReference type="InterPro" id="IPR002156">
    <property type="entry name" value="RNaseH_domain"/>
</dbReference>
<feature type="domain" description="RNase H type-1" evidence="1">
    <location>
        <begin position="4"/>
        <end position="63"/>
    </location>
</feature>
<comment type="caution">
    <text evidence="2">The sequence shown here is derived from an EMBL/GenBank/DDBJ whole genome shotgun (WGS) entry which is preliminary data.</text>
</comment>